<feature type="transmembrane region" description="Helical" evidence="1">
    <location>
        <begin position="142"/>
        <end position="163"/>
    </location>
</feature>
<dbReference type="InterPro" id="IPR005182">
    <property type="entry name" value="YdbS-like_PH"/>
</dbReference>
<feature type="domain" description="YdbS-like PH" evidence="2">
    <location>
        <begin position="169"/>
        <end position="251"/>
    </location>
</feature>
<evidence type="ECO:0000313" key="3">
    <source>
        <dbReference type="EMBL" id="MBA1374261.1"/>
    </source>
</evidence>
<gene>
    <name evidence="3" type="ORF">FG486_07915</name>
</gene>
<dbReference type="Pfam" id="PF03703">
    <property type="entry name" value="bPH_2"/>
    <property type="match status" value="1"/>
</dbReference>
<dbReference type="AlphaFoldDB" id="A0A7V8RD29"/>
<name>A0A7V8RD29_9SPHN</name>
<evidence type="ECO:0000313" key="4">
    <source>
        <dbReference type="Proteomes" id="UP000589292"/>
    </source>
</evidence>
<dbReference type="PANTHER" id="PTHR37938:SF1">
    <property type="entry name" value="BLL0215 PROTEIN"/>
    <property type="match status" value="1"/>
</dbReference>
<organism evidence="3 4">
    <name type="scientific">Sphingomonas ursincola</name>
    <dbReference type="NCBI Taxonomy" id="56361"/>
    <lineage>
        <taxon>Bacteria</taxon>
        <taxon>Pseudomonadati</taxon>
        <taxon>Pseudomonadota</taxon>
        <taxon>Alphaproteobacteria</taxon>
        <taxon>Sphingomonadales</taxon>
        <taxon>Sphingomonadaceae</taxon>
        <taxon>Sphingomonas</taxon>
    </lineage>
</organism>
<keyword evidence="1" id="KW-0472">Membrane</keyword>
<sequence length="271" mass="30267">MQDTGFSRNFPCLIRMPPDCRSSSTTSVVVPCVRSCLQCSAASTDAHSASTSGFYAAHVQSRLPPPPGRLRPWRSGEGRAMDPHDIIEHRPIEPRSAVRRMEGVPRIEFRSSTFAWLFQSGTGWLILAVALAVLAGGIYAGYGWQTGAVLAVVLGAWIGWNAIENRASLFWIDDQRLFMRRGILMRSEEEIELYRIKDVKVEFSIIQQMFDNGTICISSSDSTGRTASAAPHPRTMIEVTNVRDARAIRAELRDRVEAIRQRRGVREFDIG</sequence>
<proteinExistence type="predicted"/>
<dbReference type="EMBL" id="VDES01000002">
    <property type="protein sequence ID" value="MBA1374261.1"/>
    <property type="molecule type" value="Genomic_DNA"/>
</dbReference>
<keyword evidence="4" id="KW-1185">Reference proteome</keyword>
<reference evidence="3 4" key="1">
    <citation type="journal article" date="1994" name="Int. J. Syst. Bacteriol.">
        <title>Phylogenetic positions of novel aerobic, bacteriochlorophyll a-containing bacteria and description of Roseococcus thiosulfatophilus gen. nov., sp. nov., Erythromicrobium ramosum gen. nov., sp. nov., and Erythrobacter litoralis sp. nov.</title>
        <authorList>
            <person name="Yurkov V."/>
            <person name="Stackebrandt E."/>
            <person name="Holmes A."/>
            <person name="Fuerst J.A."/>
            <person name="Hugenholtz P."/>
            <person name="Golecki J."/>
            <person name="Gad'on N."/>
            <person name="Gorlenko V.M."/>
            <person name="Kompantseva E.I."/>
            <person name="Drews G."/>
        </authorList>
    </citation>
    <scope>NUCLEOTIDE SEQUENCE [LARGE SCALE GENOMIC DNA]</scope>
    <source>
        <strain evidence="3 4">KR-99</strain>
    </source>
</reference>
<keyword evidence="1" id="KW-1133">Transmembrane helix</keyword>
<accession>A0A7V8RD29</accession>
<keyword evidence="1" id="KW-0812">Transmembrane</keyword>
<protein>
    <submittedName>
        <fullName evidence="3">PH domain-containing protein</fullName>
    </submittedName>
</protein>
<evidence type="ECO:0000259" key="2">
    <source>
        <dbReference type="Pfam" id="PF03703"/>
    </source>
</evidence>
<dbReference type="Proteomes" id="UP000589292">
    <property type="component" value="Unassembled WGS sequence"/>
</dbReference>
<comment type="caution">
    <text evidence="3">The sequence shown here is derived from an EMBL/GenBank/DDBJ whole genome shotgun (WGS) entry which is preliminary data.</text>
</comment>
<dbReference type="PANTHER" id="PTHR37938">
    <property type="entry name" value="BLL0215 PROTEIN"/>
    <property type="match status" value="1"/>
</dbReference>
<feature type="transmembrane region" description="Helical" evidence="1">
    <location>
        <begin position="114"/>
        <end position="136"/>
    </location>
</feature>
<evidence type="ECO:0000256" key="1">
    <source>
        <dbReference type="SAM" id="Phobius"/>
    </source>
</evidence>